<evidence type="ECO:0000313" key="5">
    <source>
        <dbReference type="Proteomes" id="UP001156218"/>
    </source>
</evidence>
<dbReference type="EMBL" id="CP083680">
    <property type="protein sequence ID" value="UYU65161.1"/>
    <property type="molecule type" value="Genomic_DNA"/>
</dbReference>
<dbReference type="Pfam" id="PF03663">
    <property type="entry name" value="Glyco_hydro_76"/>
    <property type="match status" value="1"/>
</dbReference>
<dbReference type="Proteomes" id="UP000095576">
    <property type="component" value="Unassembled WGS sequence"/>
</dbReference>
<reference evidence="3 5" key="2">
    <citation type="submission" date="2021-06" db="EMBL/GenBank/DDBJ databases">
        <title>Interrogation of the integrated mobile genetic elements in gut-associated Bacteroides with a consensus prediction approach.</title>
        <authorList>
            <person name="Campbell D.E."/>
            <person name="Leigh J.R."/>
            <person name="Kim T."/>
            <person name="England W."/>
            <person name="Whitaker R.J."/>
            <person name="Degnan P.H."/>
        </authorList>
    </citation>
    <scope>NUCLEOTIDE SEQUENCE [LARGE SCALE GENOMIC DNA]</scope>
    <source>
        <strain evidence="3 5">WAL8669</strain>
    </source>
</reference>
<evidence type="ECO:0000313" key="4">
    <source>
        <dbReference type="Proteomes" id="UP000095576"/>
    </source>
</evidence>
<reference evidence="2 4" key="1">
    <citation type="submission" date="2015-09" db="EMBL/GenBank/DDBJ databases">
        <authorList>
            <consortium name="Pathogen Informatics"/>
        </authorList>
    </citation>
    <scope>NUCLEOTIDE SEQUENCE [LARGE SCALE GENOMIC DNA]</scope>
    <source>
        <strain evidence="2 4">2789STDY5834899</strain>
    </source>
</reference>
<name>A0A173TC14_BACT4</name>
<dbReference type="Proteomes" id="UP001156218">
    <property type="component" value="Chromosome"/>
</dbReference>
<dbReference type="PANTHER" id="PTHR47791">
    <property type="entry name" value="MEIOTICALLY UP-REGULATED GENE 191 PROTEIN"/>
    <property type="match status" value="1"/>
</dbReference>
<keyword evidence="1" id="KW-0732">Signal</keyword>
<dbReference type="EMBL" id="CZAP01000003">
    <property type="protein sequence ID" value="CUP13545.1"/>
    <property type="molecule type" value="Genomic_DNA"/>
</dbReference>
<dbReference type="SUPFAM" id="SSF48208">
    <property type="entry name" value="Six-hairpin glycosidases"/>
    <property type="match status" value="1"/>
</dbReference>
<sequence>MIRISNKIKTLLAMLSFVQVTSGCDATVQDIIIDTDPGVEIGNNDYYTWCKETLSVIDNDLKISGTHSYYENQDRSQVSFIWGNIFLLYTYTEGISLSKSEWSDALMNCFLNFDNYWHPNYKGIAGYATLPTSAEKVPDRFYDENGWTAIGLCDAYLATQNNSYLEKAKGALAFSLSGEDNVLGGGIYFQETFVSLPVQKNTICSAVTMLSCMKLYEITQDRQYLDAAIRINDWTVENLLDKSDNLLWDAKMVADGSVNTQKWSYNAGFMIRSWLKMYQATKDEKYLSQAKATLASSEAKWYNSINGALNDPGYFAFSIIDSWFDMYDTDKNTVWLTKAFHAINFIHNKLRDGNGRYPEHWGTPTTSNLEKYDLRFSTVAAYMYMRAANYKRILND</sequence>
<accession>A0A173TC14</accession>
<proteinExistence type="predicted"/>
<keyword evidence="3" id="KW-0378">Hydrolase</keyword>
<organism evidence="2 4">
    <name type="scientific">Bacteroides thetaiotaomicron</name>
    <dbReference type="NCBI Taxonomy" id="818"/>
    <lineage>
        <taxon>Bacteria</taxon>
        <taxon>Pseudomonadati</taxon>
        <taxon>Bacteroidota</taxon>
        <taxon>Bacteroidia</taxon>
        <taxon>Bacteroidales</taxon>
        <taxon>Bacteroidaceae</taxon>
        <taxon>Bacteroides</taxon>
    </lineage>
</organism>
<evidence type="ECO:0000256" key="1">
    <source>
        <dbReference type="SAM" id="SignalP"/>
    </source>
</evidence>
<dbReference type="AlphaFoldDB" id="A0A173TC14"/>
<gene>
    <name evidence="2" type="ORF">ERS852511_01216</name>
    <name evidence="3" type="ORF">KQP68_16450</name>
</gene>
<dbReference type="InterPro" id="IPR008928">
    <property type="entry name" value="6-hairpin_glycosidase_sf"/>
</dbReference>
<dbReference type="PROSITE" id="PS51257">
    <property type="entry name" value="PROKAR_LIPOPROTEIN"/>
    <property type="match status" value="1"/>
</dbReference>
<protein>
    <submittedName>
        <fullName evidence="2">Alpha-1,6-mannanase</fullName>
    </submittedName>
    <submittedName>
        <fullName evidence="3">Glycoside hydrolase family 76 protein</fullName>
    </submittedName>
</protein>
<dbReference type="InterPro" id="IPR053169">
    <property type="entry name" value="MUG_Protein"/>
</dbReference>
<evidence type="ECO:0000313" key="2">
    <source>
        <dbReference type="EMBL" id="CUP13545.1"/>
    </source>
</evidence>
<evidence type="ECO:0000313" key="3">
    <source>
        <dbReference type="EMBL" id="UYU65161.1"/>
    </source>
</evidence>
<feature type="signal peptide" evidence="1">
    <location>
        <begin position="1"/>
        <end position="22"/>
    </location>
</feature>
<feature type="chain" id="PRO_5014250349" evidence="1">
    <location>
        <begin position="23"/>
        <end position="396"/>
    </location>
</feature>
<dbReference type="Gene3D" id="1.50.10.20">
    <property type="match status" value="1"/>
</dbReference>
<dbReference type="RefSeq" id="WP_048699166.1">
    <property type="nucleotide sequence ID" value="NZ_BQNN01000001.1"/>
</dbReference>
<dbReference type="GO" id="GO:0005975">
    <property type="term" value="P:carbohydrate metabolic process"/>
    <property type="evidence" value="ECO:0007669"/>
    <property type="project" value="InterPro"/>
</dbReference>
<dbReference type="InterPro" id="IPR005198">
    <property type="entry name" value="Glyco_hydro_76"/>
</dbReference>
<dbReference type="PANTHER" id="PTHR47791:SF4">
    <property type="entry name" value="(PUTATIVE SECRETED PROTEIN)-RELATED"/>
    <property type="match status" value="1"/>
</dbReference>
<dbReference type="GO" id="GO:0016787">
    <property type="term" value="F:hydrolase activity"/>
    <property type="evidence" value="ECO:0007669"/>
    <property type="project" value="UniProtKB-KW"/>
</dbReference>